<dbReference type="InParanoid" id="A0A804JN19"/>
<gene>
    <name evidence="2" type="ORF">GSMUA_179160.1</name>
</gene>
<reference evidence="3" key="2">
    <citation type="submission" date="2021-05" db="UniProtKB">
        <authorList>
            <consortium name="EnsemblPlants"/>
        </authorList>
    </citation>
    <scope>IDENTIFICATION</scope>
    <source>
        <strain evidence="3">subsp. malaccensis</strain>
    </source>
</reference>
<feature type="compositionally biased region" description="Low complexity" evidence="1">
    <location>
        <begin position="56"/>
        <end position="83"/>
    </location>
</feature>
<proteinExistence type="predicted"/>
<feature type="compositionally biased region" description="Polar residues" evidence="1">
    <location>
        <begin position="122"/>
        <end position="133"/>
    </location>
</feature>
<evidence type="ECO:0000256" key="1">
    <source>
        <dbReference type="SAM" id="MobiDB-lite"/>
    </source>
</evidence>
<evidence type="ECO:0000313" key="3">
    <source>
        <dbReference type="EnsemblPlants" id="Ma06_p32920.1"/>
    </source>
</evidence>
<feature type="region of interest" description="Disordered" evidence="1">
    <location>
        <begin position="44"/>
        <end position="163"/>
    </location>
</feature>
<sequence length="273" mass="29502">MFLAHLLHRGPLPSRPRRLPLLFVSCSSSLAVAAAIEDHEDVAAASVKRTRRASRTSETLATSTASPTPRPSPSSTSPLGARLSESRRSRIERRSAPSASSSGRSLDPSALMGRSTRRPRFTSASPTSLSTSGGAVRRTPTSSSATLSAPAATTLASRPTSEASAVVTLKRRSDHGPAPLMKEIFGGALLSQVKYLPCKAALARFFQPQVQQVSEPFFSFRKKLSVARKQMFIHEHPMCLSYSSRDLKVRMVQKLTGESNLMEFLGYQSSCVI</sequence>
<feature type="compositionally biased region" description="Low complexity" evidence="1">
    <location>
        <begin position="96"/>
        <end position="110"/>
    </location>
</feature>
<protein>
    <submittedName>
        <fullName evidence="2">(wild Malaysian banana) hypothetical protein</fullName>
    </submittedName>
</protein>
<dbReference type="Proteomes" id="UP000012960">
    <property type="component" value="Unplaced"/>
</dbReference>
<dbReference type="Gramene" id="Ma06_t32920.1">
    <property type="protein sequence ID" value="Ma06_p32920.1"/>
    <property type="gene ID" value="Ma06_g32920"/>
</dbReference>
<organism evidence="3 4">
    <name type="scientific">Musa acuminata subsp. malaccensis</name>
    <name type="common">Wild banana</name>
    <name type="synonym">Musa malaccensis</name>
    <dbReference type="NCBI Taxonomy" id="214687"/>
    <lineage>
        <taxon>Eukaryota</taxon>
        <taxon>Viridiplantae</taxon>
        <taxon>Streptophyta</taxon>
        <taxon>Embryophyta</taxon>
        <taxon>Tracheophyta</taxon>
        <taxon>Spermatophyta</taxon>
        <taxon>Magnoliopsida</taxon>
        <taxon>Liliopsida</taxon>
        <taxon>Zingiberales</taxon>
        <taxon>Musaceae</taxon>
        <taxon>Musa</taxon>
    </lineage>
</organism>
<reference evidence="2" key="1">
    <citation type="submission" date="2021-03" db="EMBL/GenBank/DDBJ databases">
        <authorList>
            <consortium name="Genoscope - CEA"/>
            <person name="William W."/>
        </authorList>
    </citation>
    <scope>NUCLEOTIDE SEQUENCE</scope>
    <source>
        <strain evidence="2">Doubled-haploid Pahang</strain>
    </source>
</reference>
<evidence type="ECO:0000313" key="2">
    <source>
        <dbReference type="EMBL" id="CAG1848121.1"/>
    </source>
</evidence>
<keyword evidence="4" id="KW-1185">Reference proteome</keyword>
<feature type="compositionally biased region" description="Low complexity" evidence="1">
    <location>
        <begin position="137"/>
        <end position="161"/>
    </location>
</feature>
<dbReference type="AlphaFoldDB" id="A0A804JN19"/>
<feature type="compositionally biased region" description="Basic and acidic residues" evidence="1">
    <location>
        <begin position="84"/>
        <end position="95"/>
    </location>
</feature>
<name>A0A804JN19_MUSAM</name>
<accession>A0A804JN19</accession>
<dbReference type="EnsemblPlants" id="Ma06_t32920.1">
    <property type="protein sequence ID" value="Ma06_p32920.1"/>
    <property type="gene ID" value="Ma06_g32920"/>
</dbReference>
<evidence type="ECO:0000313" key="4">
    <source>
        <dbReference type="Proteomes" id="UP000012960"/>
    </source>
</evidence>
<dbReference type="EMBL" id="HG996471">
    <property type="protein sequence ID" value="CAG1848121.1"/>
    <property type="molecule type" value="Genomic_DNA"/>
</dbReference>